<proteinExistence type="predicted"/>
<dbReference type="InterPro" id="IPR036589">
    <property type="entry name" value="HCY_dom_sf"/>
</dbReference>
<dbReference type="OMA" id="NICNTTM"/>
<dbReference type="InterPro" id="IPR017226">
    <property type="entry name" value="BHMT-like"/>
</dbReference>
<dbReference type="PROSITE" id="PS50970">
    <property type="entry name" value="HCY"/>
    <property type="match status" value="1"/>
</dbReference>
<reference evidence="8" key="3">
    <citation type="submission" date="2015-06" db="UniProtKB">
        <authorList>
            <consortium name="EnsemblMetazoa"/>
        </authorList>
    </citation>
    <scope>IDENTIFICATION</scope>
</reference>
<reference evidence="9" key="1">
    <citation type="submission" date="2012-12" db="EMBL/GenBank/DDBJ databases">
        <authorList>
            <person name="Hellsten U."/>
            <person name="Grimwood J."/>
            <person name="Chapman J.A."/>
            <person name="Shapiro H."/>
            <person name="Aerts A."/>
            <person name="Otillar R.P."/>
            <person name="Terry A.Y."/>
            <person name="Boore J.L."/>
            <person name="Simakov O."/>
            <person name="Marletaz F."/>
            <person name="Cho S.-J."/>
            <person name="Edsinger-Gonzales E."/>
            <person name="Havlak P."/>
            <person name="Kuo D.-H."/>
            <person name="Larsson T."/>
            <person name="Lv J."/>
            <person name="Arendt D."/>
            <person name="Savage R."/>
            <person name="Osoegawa K."/>
            <person name="de Jong P."/>
            <person name="Lindberg D.R."/>
            <person name="Seaver E.C."/>
            <person name="Weisblat D.A."/>
            <person name="Putnam N.H."/>
            <person name="Grigoriev I.V."/>
            <person name="Rokhsar D.S."/>
        </authorList>
    </citation>
    <scope>NUCLEOTIDE SEQUENCE</scope>
    <source>
        <strain evidence="9">I ESC-2004</strain>
    </source>
</reference>
<protein>
    <recommendedName>
        <fullName evidence="6">Hcy-binding domain-containing protein</fullName>
    </recommendedName>
</protein>
<dbReference type="EMBL" id="KB297234">
    <property type="protein sequence ID" value="ELU10764.1"/>
    <property type="molecule type" value="Genomic_DNA"/>
</dbReference>
<dbReference type="STRING" id="283909.R7UWR7"/>
<dbReference type="UniPathway" id="UPA00051">
    <property type="reaction ID" value="UER00083"/>
</dbReference>
<feature type="binding site" evidence="4 5">
    <location>
        <position position="291"/>
    </location>
    <ligand>
        <name>Zn(2+)</name>
        <dbReference type="ChEBI" id="CHEBI:29105"/>
    </ligand>
</feature>
<evidence type="ECO:0000313" key="7">
    <source>
        <dbReference type="EMBL" id="ELU10764.1"/>
    </source>
</evidence>
<evidence type="ECO:0000256" key="1">
    <source>
        <dbReference type="ARBA" id="ARBA00022603"/>
    </source>
</evidence>
<keyword evidence="4 5" id="KW-0479">Metal-binding</keyword>
<evidence type="ECO:0000256" key="3">
    <source>
        <dbReference type="ARBA" id="ARBA00034478"/>
    </source>
</evidence>
<gene>
    <name evidence="7" type="ORF">CAPTEDRAFT_200197</name>
</gene>
<keyword evidence="2 5" id="KW-0808">Transferase</keyword>
<organism evidence="7">
    <name type="scientific">Capitella teleta</name>
    <name type="common">Polychaete worm</name>
    <dbReference type="NCBI Taxonomy" id="283909"/>
    <lineage>
        <taxon>Eukaryota</taxon>
        <taxon>Metazoa</taxon>
        <taxon>Spiralia</taxon>
        <taxon>Lophotrochozoa</taxon>
        <taxon>Annelida</taxon>
        <taxon>Polychaeta</taxon>
        <taxon>Sedentaria</taxon>
        <taxon>Scolecida</taxon>
        <taxon>Capitellidae</taxon>
        <taxon>Capitella</taxon>
    </lineage>
</organism>
<reference evidence="7 9" key="2">
    <citation type="journal article" date="2013" name="Nature">
        <title>Insights into bilaterian evolution from three spiralian genomes.</title>
        <authorList>
            <person name="Simakov O."/>
            <person name="Marletaz F."/>
            <person name="Cho S.J."/>
            <person name="Edsinger-Gonzales E."/>
            <person name="Havlak P."/>
            <person name="Hellsten U."/>
            <person name="Kuo D.H."/>
            <person name="Larsson T."/>
            <person name="Lv J."/>
            <person name="Arendt D."/>
            <person name="Savage R."/>
            <person name="Osoegawa K."/>
            <person name="de Jong P."/>
            <person name="Grimwood J."/>
            <person name="Chapman J.A."/>
            <person name="Shapiro H."/>
            <person name="Aerts A."/>
            <person name="Otillar R.P."/>
            <person name="Terry A.Y."/>
            <person name="Boore J.L."/>
            <person name="Grigoriev I.V."/>
            <person name="Lindberg D.R."/>
            <person name="Seaver E.C."/>
            <person name="Weisblat D.A."/>
            <person name="Putnam N.H."/>
            <person name="Rokhsar D.S."/>
        </authorList>
    </citation>
    <scope>NUCLEOTIDE SEQUENCE</scope>
    <source>
        <strain evidence="7 9">I ESC-2004</strain>
    </source>
</reference>
<comment type="pathway">
    <text evidence="3">Amino-acid biosynthesis; L-methionine biosynthesis via de novo pathway.</text>
</comment>
<dbReference type="SUPFAM" id="SSF82282">
    <property type="entry name" value="Homocysteine S-methyltransferase"/>
    <property type="match status" value="1"/>
</dbReference>
<feature type="binding site" evidence="4 5">
    <location>
        <position position="213"/>
    </location>
    <ligand>
        <name>Zn(2+)</name>
        <dbReference type="ChEBI" id="CHEBI:29105"/>
    </ligand>
</feature>
<dbReference type="EMBL" id="AMQN01000901">
    <property type="status" value="NOT_ANNOTATED_CDS"/>
    <property type="molecule type" value="Genomic_DNA"/>
</dbReference>
<evidence type="ECO:0000313" key="9">
    <source>
        <dbReference type="Proteomes" id="UP000014760"/>
    </source>
</evidence>
<dbReference type="HOGENOM" id="CLU_047457_1_0_1"/>
<name>R7UWR7_CAPTE</name>
<dbReference type="GO" id="GO:0009086">
    <property type="term" value="P:methionine biosynthetic process"/>
    <property type="evidence" value="ECO:0007669"/>
    <property type="project" value="InterPro"/>
</dbReference>
<keyword evidence="4 5" id="KW-0862">Zinc</keyword>
<feature type="binding site" evidence="4 5">
    <location>
        <position position="290"/>
    </location>
    <ligand>
        <name>Zn(2+)</name>
        <dbReference type="ChEBI" id="CHEBI:29105"/>
    </ligand>
</feature>
<comment type="cofactor">
    <cofactor evidence="4">
        <name>Zn(2+)</name>
        <dbReference type="ChEBI" id="CHEBI:29105"/>
    </cofactor>
    <text evidence="4">Binds 1 zinc ion per subunit.</text>
</comment>
<keyword evidence="9" id="KW-1185">Reference proteome</keyword>
<dbReference type="PANTHER" id="PTHR11103:SF18">
    <property type="entry name" value="SLR1189 PROTEIN"/>
    <property type="match status" value="1"/>
</dbReference>
<evidence type="ECO:0000256" key="2">
    <source>
        <dbReference type="ARBA" id="ARBA00022679"/>
    </source>
</evidence>
<dbReference type="EnsemblMetazoa" id="CapteT200197">
    <property type="protein sequence ID" value="CapteP200197"/>
    <property type="gene ID" value="CapteG200197"/>
</dbReference>
<dbReference type="FunCoup" id="R7UWR7">
    <property type="interactions" value="83"/>
</dbReference>
<keyword evidence="1 5" id="KW-0489">Methyltransferase</keyword>
<dbReference type="OrthoDB" id="261426at2759"/>
<evidence type="ECO:0000256" key="4">
    <source>
        <dbReference type="PIRSR" id="PIRSR037505-2"/>
    </source>
</evidence>
<dbReference type="PIRSF" id="PIRSF037505">
    <property type="entry name" value="Betaine_HMT"/>
    <property type="match status" value="1"/>
</dbReference>
<dbReference type="GO" id="GO:0032259">
    <property type="term" value="P:methylation"/>
    <property type="evidence" value="ECO:0007669"/>
    <property type="project" value="UniProtKB-KW"/>
</dbReference>
<dbReference type="GO" id="GO:0008270">
    <property type="term" value="F:zinc ion binding"/>
    <property type="evidence" value="ECO:0007669"/>
    <property type="project" value="InterPro"/>
</dbReference>
<dbReference type="Pfam" id="PF02574">
    <property type="entry name" value="S-methyl_trans"/>
    <property type="match status" value="1"/>
</dbReference>
<dbReference type="PANTHER" id="PTHR11103">
    <property type="entry name" value="SLR1189 PROTEIN"/>
    <property type="match status" value="1"/>
</dbReference>
<feature type="domain" description="Hcy-binding" evidence="6">
    <location>
        <begin position="6"/>
        <end position="305"/>
    </location>
</feature>
<evidence type="ECO:0000313" key="8">
    <source>
        <dbReference type="EnsemblMetazoa" id="CapteP200197"/>
    </source>
</evidence>
<dbReference type="AlphaFoldDB" id="R7UWR7"/>
<dbReference type="GO" id="GO:0008168">
    <property type="term" value="F:methyltransferase activity"/>
    <property type="evidence" value="ECO:0007669"/>
    <property type="project" value="UniProtKB-UniRule"/>
</dbReference>
<evidence type="ECO:0000256" key="5">
    <source>
        <dbReference type="PROSITE-ProRule" id="PRU00333"/>
    </source>
</evidence>
<evidence type="ECO:0000259" key="6">
    <source>
        <dbReference type="PROSITE" id="PS50970"/>
    </source>
</evidence>
<accession>R7UWR7</accession>
<dbReference type="Gene3D" id="3.20.20.330">
    <property type="entry name" value="Homocysteine-binding-like domain"/>
    <property type="match status" value="1"/>
</dbReference>
<dbReference type="Proteomes" id="UP000014760">
    <property type="component" value="Unassembled WGS sequence"/>
</dbReference>
<dbReference type="InterPro" id="IPR003726">
    <property type="entry name" value="HCY_dom"/>
</dbReference>
<sequence>MPAKVKGLVERLKDGEDIIVAEGYLFEFERRGYLRAGCFVPEVVLEHPELVKVMHEEFVHAGSDVVEAFTYYAHREKLRVIGREDDLELINRKALKLAREVADETNTLMAGNISNTTIYRPDDKDAEEKTRLIFKEQIEWAVEEGADYIIGETYRDNGEAMLALECIKKYGKGLPAVITLAPTATDVSNDGIPLEEVARNLEDAGAACVGINCHNGPDTMSSLIRKGPIACLPTPYRTTNEMKSMVNLKDPVTGENAFPGELDPWLCTRRRIDEFTKELKEIGVQYLGLCCGNRAHFTRAMAEALGRKPPASRYSPDMSQHFSTMTDNQHEYSAAKFYSNK</sequence>